<protein>
    <submittedName>
        <fullName evidence="2">Broad specificity phosphatase PhoE</fullName>
    </submittedName>
</protein>
<dbReference type="RefSeq" id="WP_085121882.1">
    <property type="nucleotide sequence ID" value="NZ_FWZX01000004.1"/>
</dbReference>
<dbReference type="AlphaFoldDB" id="A0A1Y6BLM8"/>
<dbReference type="InterPro" id="IPR013078">
    <property type="entry name" value="His_Pase_superF_clade-1"/>
</dbReference>
<name>A0A1Y6BLM8_9PROT</name>
<organism evidence="2 3">
    <name type="scientific">Tistlia consotensis USBA 355</name>
    <dbReference type="NCBI Taxonomy" id="560819"/>
    <lineage>
        <taxon>Bacteria</taxon>
        <taxon>Pseudomonadati</taxon>
        <taxon>Pseudomonadota</taxon>
        <taxon>Alphaproteobacteria</taxon>
        <taxon>Rhodospirillales</taxon>
        <taxon>Rhodovibrionaceae</taxon>
        <taxon>Tistlia</taxon>
    </lineage>
</organism>
<evidence type="ECO:0000256" key="1">
    <source>
        <dbReference type="PIRSR" id="PIRSR613078-2"/>
    </source>
</evidence>
<feature type="binding site" evidence="1">
    <location>
        <begin position="5"/>
        <end position="12"/>
    </location>
    <ligand>
        <name>substrate</name>
    </ligand>
</feature>
<dbReference type="InterPro" id="IPR050275">
    <property type="entry name" value="PGM_Phosphatase"/>
</dbReference>
<dbReference type="PANTHER" id="PTHR48100:SF57">
    <property type="entry name" value="PHOSPHOGLYCERATE MUTASE"/>
    <property type="match status" value="1"/>
</dbReference>
<dbReference type="Proteomes" id="UP000192917">
    <property type="component" value="Unassembled WGS sequence"/>
</dbReference>
<proteinExistence type="predicted"/>
<dbReference type="GO" id="GO:0016791">
    <property type="term" value="F:phosphatase activity"/>
    <property type="evidence" value="ECO:0007669"/>
    <property type="project" value="TreeGrafter"/>
</dbReference>
<keyword evidence="3" id="KW-1185">Reference proteome</keyword>
<evidence type="ECO:0000313" key="3">
    <source>
        <dbReference type="Proteomes" id="UP000192917"/>
    </source>
</evidence>
<dbReference type="SMART" id="SM00855">
    <property type="entry name" value="PGAM"/>
    <property type="match status" value="1"/>
</dbReference>
<dbReference type="Pfam" id="PF00300">
    <property type="entry name" value="His_Phos_1"/>
    <property type="match status" value="1"/>
</dbReference>
<sequence>MILLRHGESHFNLHFNKTRIDPGIVDPGLTDEGRRQAAAAGRALAGAGIRRVLVSPYRRTLETAAELLQTLESEVEVVVEPLVRERAFFVCDVGSPRSALEQGWPHLDFGGLPERWWPDGEEPESEMLLRCRSFRERIAAREDWRETLVVSHWAFIRGLTGEAIANGTHLRFDPAGSGASSA</sequence>
<dbReference type="EMBL" id="FWZX01000004">
    <property type="protein sequence ID" value="SMF08929.1"/>
    <property type="molecule type" value="Genomic_DNA"/>
</dbReference>
<gene>
    <name evidence="2" type="ORF">SAMN05428998_104182</name>
</gene>
<reference evidence="2 3" key="1">
    <citation type="submission" date="2017-04" db="EMBL/GenBank/DDBJ databases">
        <authorList>
            <person name="Afonso C.L."/>
            <person name="Miller P.J."/>
            <person name="Scott M.A."/>
            <person name="Spackman E."/>
            <person name="Goraichik I."/>
            <person name="Dimitrov K.M."/>
            <person name="Suarez D.L."/>
            <person name="Swayne D.E."/>
        </authorList>
    </citation>
    <scope>NUCLEOTIDE SEQUENCE [LARGE SCALE GENOMIC DNA]</scope>
    <source>
        <strain evidence="2 3">USBA 355</strain>
    </source>
</reference>
<dbReference type="InterPro" id="IPR029033">
    <property type="entry name" value="His_PPase_superfam"/>
</dbReference>
<dbReference type="STRING" id="560819.SAMN05428998_104182"/>
<dbReference type="PANTHER" id="PTHR48100">
    <property type="entry name" value="BROAD-SPECIFICITY PHOSPHATASE YOR283W-RELATED"/>
    <property type="match status" value="1"/>
</dbReference>
<evidence type="ECO:0000313" key="2">
    <source>
        <dbReference type="EMBL" id="SMF08929.1"/>
    </source>
</evidence>
<accession>A0A1Y6BLM8</accession>
<feature type="binding site" evidence="1">
    <location>
        <position position="59"/>
    </location>
    <ligand>
        <name>substrate</name>
    </ligand>
</feature>
<dbReference type="Gene3D" id="3.40.50.1240">
    <property type="entry name" value="Phosphoglycerate mutase-like"/>
    <property type="match status" value="1"/>
</dbReference>
<dbReference type="GO" id="GO:0005737">
    <property type="term" value="C:cytoplasm"/>
    <property type="evidence" value="ECO:0007669"/>
    <property type="project" value="TreeGrafter"/>
</dbReference>
<dbReference type="SUPFAM" id="SSF53254">
    <property type="entry name" value="Phosphoglycerate mutase-like"/>
    <property type="match status" value="1"/>
</dbReference>